<dbReference type="GO" id="GO:0005886">
    <property type="term" value="C:plasma membrane"/>
    <property type="evidence" value="ECO:0000318"/>
    <property type="project" value="GO_Central"/>
</dbReference>
<keyword evidence="7 12" id="KW-0472">Membrane</keyword>
<dbReference type="Gene3D" id="2.10.50.30">
    <property type="entry name" value="GPCR, family 3, nine cysteines domain"/>
    <property type="match status" value="1"/>
</dbReference>
<dbReference type="PANTHER" id="PTHR24061">
    <property type="entry name" value="CALCIUM-SENSING RECEPTOR-RELATED"/>
    <property type="match status" value="1"/>
</dbReference>
<dbReference type="Proteomes" id="UP000018468">
    <property type="component" value="Linkage group LG25"/>
</dbReference>
<name>W5MD11_LEPOC</name>
<reference evidence="14" key="2">
    <citation type="submission" date="2025-08" db="UniProtKB">
        <authorList>
            <consortium name="Ensembl"/>
        </authorList>
    </citation>
    <scope>IDENTIFICATION</scope>
</reference>
<feature type="transmembrane region" description="Helical" evidence="12">
    <location>
        <begin position="708"/>
        <end position="727"/>
    </location>
</feature>
<dbReference type="InParanoid" id="W5MD11"/>
<dbReference type="PANTHER" id="PTHR24061:SF441">
    <property type="entry name" value="TASTE RECEPTOR TYPE 1 MEMBER 2B-RELATED"/>
    <property type="match status" value="1"/>
</dbReference>
<evidence type="ECO:0000313" key="15">
    <source>
        <dbReference type="Proteomes" id="UP000018468"/>
    </source>
</evidence>
<dbReference type="STRING" id="7918.ENSLOCP00000006270"/>
<keyword evidence="4" id="KW-0732">Signal</keyword>
<evidence type="ECO:0000256" key="8">
    <source>
        <dbReference type="ARBA" id="ARBA00023170"/>
    </source>
</evidence>
<keyword evidence="5 12" id="KW-1133">Transmembrane helix</keyword>
<comment type="similarity">
    <text evidence="11">Belongs to the G-protein coupled receptor 3 family. TAS1R subfamily.</text>
</comment>
<feature type="transmembrane region" description="Helical" evidence="12">
    <location>
        <begin position="553"/>
        <end position="578"/>
    </location>
</feature>
<dbReference type="Ensembl" id="ENSLOCT00000006278.1">
    <property type="protein sequence ID" value="ENSLOCP00000006270.1"/>
    <property type="gene ID" value="ENSLOCG00000005211.1"/>
</dbReference>
<dbReference type="InterPro" id="IPR028082">
    <property type="entry name" value="Peripla_BP_I"/>
</dbReference>
<evidence type="ECO:0000256" key="9">
    <source>
        <dbReference type="ARBA" id="ARBA00023180"/>
    </source>
</evidence>
<feature type="transmembrane region" description="Helical" evidence="12">
    <location>
        <begin position="483"/>
        <end position="508"/>
    </location>
</feature>
<evidence type="ECO:0000256" key="1">
    <source>
        <dbReference type="ARBA" id="ARBA00004651"/>
    </source>
</evidence>
<keyword evidence="8" id="KW-0675">Receptor</keyword>
<dbReference type="Pfam" id="PF07562">
    <property type="entry name" value="NCD3G"/>
    <property type="match status" value="1"/>
</dbReference>
<dbReference type="HOGENOM" id="CLU_005389_5_1_1"/>
<feature type="transmembrane region" description="Helical" evidence="12">
    <location>
        <begin position="677"/>
        <end position="696"/>
    </location>
</feature>
<keyword evidence="9" id="KW-0325">Glycoprotein</keyword>
<evidence type="ECO:0000256" key="10">
    <source>
        <dbReference type="ARBA" id="ARBA00023224"/>
    </source>
</evidence>
<evidence type="ECO:0000313" key="14">
    <source>
        <dbReference type="Ensembl" id="ENSLOCP00000006270.1"/>
    </source>
</evidence>
<dbReference type="GO" id="GO:0050909">
    <property type="term" value="P:sensory perception of taste"/>
    <property type="evidence" value="ECO:0007669"/>
    <property type="project" value="UniProtKB-ARBA"/>
</dbReference>
<comment type="subcellular location">
    <subcellularLocation>
        <location evidence="1">Cell membrane</location>
        <topology evidence="1">Multi-pass membrane protein</topology>
    </subcellularLocation>
</comment>
<dbReference type="OrthoDB" id="5984008at2759"/>
<dbReference type="AlphaFoldDB" id="W5MD11"/>
<dbReference type="FunFam" id="3.40.50.2300:FF:000016">
    <property type="entry name" value="Taste 1 receptor member 2"/>
    <property type="match status" value="1"/>
</dbReference>
<organism evidence="14 15">
    <name type="scientific">Lepisosteus oculatus</name>
    <name type="common">Spotted gar</name>
    <dbReference type="NCBI Taxonomy" id="7918"/>
    <lineage>
        <taxon>Eukaryota</taxon>
        <taxon>Metazoa</taxon>
        <taxon>Chordata</taxon>
        <taxon>Craniata</taxon>
        <taxon>Vertebrata</taxon>
        <taxon>Euteleostomi</taxon>
        <taxon>Actinopterygii</taxon>
        <taxon>Neopterygii</taxon>
        <taxon>Holostei</taxon>
        <taxon>Semionotiformes</taxon>
        <taxon>Lepisosteidae</taxon>
        <taxon>Lepisosteus</taxon>
    </lineage>
</organism>
<dbReference type="InterPro" id="IPR011500">
    <property type="entry name" value="GPCR_3_9-Cys_dom"/>
</dbReference>
<keyword evidence="15" id="KW-1185">Reference proteome</keyword>
<dbReference type="PRINTS" id="PR00248">
    <property type="entry name" value="GPCRMGR"/>
</dbReference>
<evidence type="ECO:0000256" key="7">
    <source>
        <dbReference type="ARBA" id="ARBA00023136"/>
    </source>
</evidence>
<dbReference type="FunFam" id="2.10.50.30:FF:000004">
    <property type="entry name" value="Taste receptor type 1 member 3-like protein"/>
    <property type="match status" value="1"/>
</dbReference>
<dbReference type="Bgee" id="ENSLOCG00000005211">
    <property type="expression patterns" value="Expressed in brain and 3 other cell types or tissues"/>
</dbReference>
<dbReference type="SUPFAM" id="SSF53822">
    <property type="entry name" value="Periplasmic binding protein-like I"/>
    <property type="match status" value="1"/>
</dbReference>
<evidence type="ECO:0000256" key="4">
    <source>
        <dbReference type="ARBA" id="ARBA00022729"/>
    </source>
</evidence>
<dbReference type="InterPro" id="IPR001828">
    <property type="entry name" value="ANF_lig-bd_rcpt"/>
</dbReference>
<keyword evidence="2" id="KW-1003">Cell membrane</keyword>
<evidence type="ECO:0000256" key="2">
    <source>
        <dbReference type="ARBA" id="ARBA00022475"/>
    </source>
</evidence>
<reference evidence="15" key="1">
    <citation type="submission" date="2011-12" db="EMBL/GenBank/DDBJ databases">
        <title>The Draft Genome of Lepisosteus oculatus.</title>
        <authorList>
            <consortium name="The Broad Institute Genome Assembly &amp; Analysis Group"/>
            <consortium name="Computational R&amp;D Group"/>
            <consortium name="and Sequencing Platform"/>
            <person name="Di Palma F."/>
            <person name="Alfoldi J."/>
            <person name="Johnson J."/>
            <person name="Berlin A."/>
            <person name="Gnerre S."/>
            <person name="Jaffe D."/>
            <person name="MacCallum I."/>
            <person name="Young S."/>
            <person name="Walker B.J."/>
            <person name="Lander E.S."/>
            <person name="Lindblad-Toh K."/>
        </authorList>
    </citation>
    <scope>NUCLEOTIDE SEQUENCE [LARGE SCALE GENOMIC DNA]</scope>
</reference>
<dbReference type="GO" id="GO:0004930">
    <property type="term" value="F:G protein-coupled receptor activity"/>
    <property type="evidence" value="ECO:0000318"/>
    <property type="project" value="GO_Central"/>
</dbReference>
<dbReference type="OMA" id="THCENTE"/>
<feature type="transmembrane region" description="Helical" evidence="12">
    <location>
        <begin position="643"/>
        <end position="665"/>
    </location>
</feature>
<keyword evidence="3 12" id="KW-0812">Transmembrane</keyword>
<evidence type="ECO:0000259" key="13">
    <source>
        <dbReference type="PROSITE" id="PS50259"/>
    </source>
</evidence>
<dbReference type="Gene3D" id="3.40.50.2300">
    <property type="match status" value="2"/>
</dbReference>
<keyword evidence="10" id="KW-0807">Transducer</keyword>
<keyword evidence="6" id="KW-0297">G-protein coupled receptor</keyword>
<dbReference type="InterPro" id="IPR017978">
    <property type="entry name" value="GPCR_3_C"/>
</dbReference>
<accession>W5MD11</accession>
<evidence type="ECO:0000256" key="12">
    <source>
        <dbReference type="SAM" id="Phobius"/>
    </source>
</evidence>
<feature type="transmembrane region" description="Helical" evidence="12">
    <location>
        <begin position="598"/>
        <end position="618"/>
    </location>
</feature>
<dbReference type="InterPro" id="IPR000337">
    <property type="entry name" value="GPCR_3"/>
</dbReference>
<evidence type="ECO:0000256" key="11">
    <source>
        <dbReference type="ARBA" id="ARBA00038492"/>
    </source>
</evidence>
<dbReference type="KEGG" id="loc:102687801"/>
<evidence type="ECO:0000256" key="5">
    <source>
        <dbReference type="ARBA" id="ARBA00022989"/>
    </source>
</evidence>
<reference evidence="14" key="3">
    <citation type="submission" date="2025-09" db="UniProtKB">
        <authorList>
            <consortium name="Ensembl"/>
        </authorList>
    </citation>
    <scope>IDENTIFICATION</scope>
</reference>
<dbReference type="Pfam" id="PF00003">
    <property type="entry name" value="7tm_3"/>
    <property type="match status" value="1"/>
</dbReference>
<dbReference type="EMBL" id="AHAT01009794">
    <property type="status" value="NOT_ANNOTATED_CDS"/>
    <property type="molecule type" value="Genomic_DNA"/>
</dbReference>
<dbReference type="GeneTree" id="ENSGT00940000156136"/>
<evidence type="ECO:0000256" key="3">
    <source>
        <dbReference type="ARBA" id="ARBA00022692"/>
    </source>
</evidence>
<dbReference type="PROSITE" id="PS50259">
    <property type="entry name" value="G_PROTEIN_RECEP_F3_4"/>
    <property type="match status" value="1"/>
</dbReference>
<feature type="domain" description="G-protein coupled receptors family 3 profile" evidence="13">
    <location>
        <begin position="484"/>
        <end position="749"/>
    </location>
</feature>
<proteinExistence type="inferred from homology"/>
<sequence length="759" mass="84674">MRFAVEEINNSTSLLPNVSLGYEIFDYCSDSHNLQAALDFLSKKLTRVIPVVDRITEYLPKVLTVIGPFGTTESLVIAPLFGSYGVPMISPGASSLRLSDKINNPSFLRTIPSDKNQVRVIIQLLRRFNWNWVAFVGSGDDYSNDALREFDKEARLVGICVPYQTTLPQDTSKIGALFDSIATVNVSVVVVFSTRIYAIPFIKAAVANNVRDKVWIASEAWSMNEELARMPGIDTIGTVIGITTGGLAPLEGFEEFVRKTLAHRDGEICSDSSRSAVEETCNQDCPACANVTLENLLSPDPSYRLRVYSSVYLAAHALHQLLGCDAKYCRRSDPVLPHMVLKKLKTVNFTLYGRTIKFDVNGDPIPSYDFVVWDRTSPRFYKKIGSYTSDPEPIFVLNASLIRWFSNGTVPVLTCSAECEAGYRRTSTGAHSCCFDCEPCLNGTFVNHTADPYKCVKCETDEWSENGSSCTKRSQEYLHYTDLVSIGLFLSATILISLSIAVGAVFVWNRNTPVVKSAGGKMCFFMLGCLIVSCTTIFSFHGVPHGWTCMLRFPVFTVFYTACLSCLTVRSFQIVFIFKMAAKLPKAYDFWVKHNGQWLTIMACVAIQIILCTIWIGVEGPRPFNNTVAYKDQIIFQCSLGNLYGLFTVTSFTAFLSILCFGFSYMGTDLPKNYNEAKSITISLLVLFISWISYFTSRMVYQGKYLEVINAGSVLSTLYGILLCYFVPKCCIILFKPDQNTPAHFQSCIQNYTKTISTK</sequence>
<feature type="transmembrane region" description="Helical" evidence="12">
    <location>
        <begin position="520"/>
        <end position="541"/>
    </location>
</feature>
<dbReference type="InterPro" id="IPR038550">
    <property type="entry name" value="GPCR_3_9-Cys_sf"/>
</dbReference>
<dbReference type="GeneID" id="102687801"/>
<dbReference type="InterPro" id="IPR000068">
    <property type="entry name" value="GPCR_3_Ca_sens_rcpt-rel"/>
</dbReference>
<dbReference type="eggNOG" id="KOG1056">
    <property type="taxonomic scope" value="Eukaryota"/>
</dbReference>
<evidence type="ECO:0000256" key="6">
    <source>
        <dbReference type="ARBA" id="ARBA00023040"/>
    </source>
</evidence>
<protein>
    <submittedName>
        <fullName evidence="14">Taste receptor type 1 member 1-like</fullName>
    </submittedName>
</protein>
<dbReference type="Pfam" id="PF01094">
    <property type="entry name" value="ANF_receptor"/>
    <property type="match status" value="1"/>
</dbReference>